<evidence type="ECO:0000256" key="3">
    <source>
        <dbReference type="SAM" id="SignalP"/>
    </source>
</evidence>
<feature type="transmembrane region" description="Helical" evidence="2">
    <location>
        <begin position="1456"/>
        <end position="1476"/>
    </location>
</feature>
<evidence type="ECO:0000259" key="4">
    <source>
        <dbReference type="SMART" id="SM00900"/>
    </source>
</evidence>
<feature type="signal peptide" evidence="3">
    <location>
        <begin position="1"/>
        <end position="28"/>
    </location>
</feature>
<gene>
    <name evidence="5" type="ORF">SAMN02910280_1486</name>
</gene>
<name>A0A1K1MXT3_RUMFL</name>
<evidence type="ECO:0000256" key="2">
    <source>
        <dbReference type="SAM" id="Phobius"/>
    </source>
</evidence>
<dbReference type="Gene3D" id="3.90.1010.20">
    <property type="match status" value="1"/>
</dbReference>
<keyword evidence="2" id="KW-0812">Transmembrane</keyword>
<dbReference type="Pfam" id="PF07581">
    <property type="entry name" value="Glug"/>
    <property type="match status" value="1"/>
</dbReference>
<dbReference type="Pfam" id="PF04205">
    <property type="entry name" value="FMN_bind"/>
    <property type="match status" value="1"/>
</dbReference>
<evidence type="ECO:0000313" key="6">
    <source>
        <dbReference type="Proteomes" id="UP000183461"/>
    </source>
</evidence>
<proteinExistence type="predicted"/>
<dbReference type="InterPro" id="IPR011493">
    <property type="entry name" value="GLUG"/>
</dbReference>
<dbReference type="Gene3D" id="2.160.20.110">
    <property type="match status" value="3"/>
</dbReference>
<sequence>MKKHRLRNNRLLCAVLSAALMTNSVHFAAASGASAYKDGAYTGTAGGFNGDITVSVTIKDGSISAIDVTDQKDTPSYWERAKVIIPDIIAANGTSGIDAVSGATYSSEGIINAVNNALAKSNAPECFEDGTGSENSPFVIKTAAQLSAFAKSVDEGENYLGKYIVLDADIDLSEIENWNPIGAEGAAGKNLDKIFAGNFNGRGHVIKGLNIKTNEEAPYSEETNVGLFSTLLSTANVSGIKLENVDISVYGAKVVRVGGITGDITSRAVSKTDGHAVVDSCSVSGSVSAKTNEAMVMTGGVVGRAAGNATISNCISEAGVESSSGTKIAYGAGIVSMAGNDTYIVNCADTGDVKVMTASGLSLYAGGVAGMMTSAQYNCFSAGNITVGTIAQADAANCAGIINGALMPAASGKYDYYAESAKLNYVNETGSASAVEAVSHGAGSMNAEGTFAAEKVAEINSAEFVKALNDNLYDIAKTLGDTEFKLWKLSDEGKITLSDEVFINDVIDTSIFESGKGTAEEPYMLKTADQLRAFALSLSEHIDYSGVFIELMSDIDVSDKEWTPIGDSDYVFNGSFDGKGHTVSGMTVGSTDTAKKLEDGKNYTGFFSVLGTNAVVKNVKLTDVLINISYNSSAYAGGIAAVMNSEGEGYKGALIDSCSVKGKITLTSDKGNNFVGGIASYVYKGAIINCMTDVDAYCTVTKGGSFGETGGLAALVNRGLVANSYSLGNVYGSGNREDEGMAVISSLVAVNAGYLVNCYGAGKHETNDYSIYTGAVSGWITGIGHTYDCYYNGEASMKIGDKTVDPVADVGTRVSSGVSDEGMAYTGGVVYGNAAYTSKDYSKLAEKLNANFKAFPAELTQFGITNNSLKSWKYDNEVTFADDYAEASYVQPEAEIVKKEEPKLSDGTWYGRDKDKKVVVTITVENGEVTKTVSSDGSTNGEAYDEALKTAKDKSTYNDTTTYASADVSKFAGGKGTEEEPYLIKTEAQLRYVAESMNDDVDWKGIWFALDSDINLTGGDWFPIGHAIQAEINGQKENVSVYPFRGNFDGRNHTITGLTIGSKDAPADIYLSGLFGLATGEHDTNLTPEADEKLVTIRNIKLRDISINVDSRYEANVGGLIAWAQNGFVIDNCSVEGSINAKTRESFARIGGLVGSTLRGTITDCCTNIEINAATGTSTVYAGGLAGMTNRSAQVNCFTLGNISANAESNNKAIVGGLTGMSGGTNINCFTYGNVESLITTIDVGGINGRNAGISLDYECYYNGSAVYKTAGKELDKKAASGTVVGGELKTASKTAAEMASDEFAAALNANKANMPAILKEVSAYLDDMMSNNKEGLSHLLFYTKDGTDLNSWSKGEKSPVFTTETSSETKTDDDKSNIASDEVLGSWALKDYLRKNNVGGTDITIKHSSDGNREITIYDSTGKALEKYTVDPKTGKGTTSSNEVVDLPQTGDNSLTHIIIMTIAMTMLGLGIICLKSSMKIRRKEE</sequence>
<organism evidence="5 6">
    <name type="scientific">Ruminococcus flavefaciens</name>
    <dbReference type="NCBI Taxonomy" id="1265"/>
    <lineage>
        <taxon>Bacteria</taxon>
        <taxon>Bacillati</taxon>
        <taxon>Bacillota</taxon>
        <taxon>Clostridia</taxon>
        <taxon>Eubacteriales</taxon>
        <taxon>Oscillospiraceae</taxon>
        <taxon>Ruminococcus</taxon>
    </lineage>
</organism>
<dbReference type="GO" id="GO:0016020">
    <property type="term" value="C:membrane"/>
    <property type="evidence" value="ECO:0007669"/>
    <property type="project" value="InterPro"/>
</dbReference>
<protein>
    <submittedName>
        <fullName evidence="5">The GLUG motif-containing protein</fullName>
    </submittedName>
</protein>
<reference evidence="5 6" key="1">
    <citation type="submission" date="2016-11" db="EMBL/GenBank/DDBJ databases">
        <authorList>
            <person name="Jaros S."/>
            <person name="Januszkiewicz K."/>
            <person name="Wedrychowicz H."/>
        </authorList>
    </citation>
    <scope>NUCLEOTIDE SEQUENCE [LARGE SCALE GENOMIC DNA]</scope>
    <source>
        <strain evidence="5 6">YL228</strain>
    </source>
</reference>
<dbReference type="InterPro" id="IPR007329">
    <property type="entry name" value="FMN-bd"/>
</dbReference>
<accession>A0A1K1MXT3</accession>
<keyword evidence="2" id="KW-1133">Transmembrane helix</keyword>
<feature type="region of interest" description="Disordered" evidence="1">
    <location>
        <begin position="1354"/>
        <end position="1375"/>
    </location>
</feature>
<evidence type="ECO:0000313" key="5">
    <source>
        <dbReference type="EMBL" id="SFW27849.1"/>
    </source>
</evidence>
<keyword evidence="2" id="KW-0472">Membrane</keyword>
<dbReference type="Proteomes" id="UP000183461">
    <property type="component" value="Unassembled WGS sequence"/>
</dbReference>
<feature type="domain" description="FMN-binding" evidence="4">
    <location>
        <begin position="47"/>
        <end position="121"/>
    </location>
</feature>
<feature type="chain" id="PRO_5012069001" evidence="3">
    <location>
        <begin position="29"/>
        <end position="1487"/>
    </location>
</feature>
<dbReference type="SMART" id="SM00900">
    <property type="entry name" value="FMN_bind"/>
    <property type="match status" value="1"/>
</dbReference>
<dbReference type="RefSeq" id="WP_072299819.1">
    <property type="nucleotide sequence ID" value="NZ_FPIP01000003.1"/>
</dbReference>
<evidence type="ECO:0000256" key="1">
    <source>
        <dbReference type="SAM" id="MobiDB-lite"/>
    </source>
</evidence>
<keyword evidence="3" id="KW-0732">Signal</keyword>
<dbReference type="EMBL" id="FPIP01000003">
    <property type="protein sequence ID" value="SFW27849.1"/>
    <property type="molecule type" value="Genomic_DNA"/>
</dbReference>
<dbReference type="GO" id="GO:0010181">
    <property type="term" value="F:FMN binding"/>
    <property type="evidence" value="ECO:0007669"/>
    <property type="project" value="InterPro"/>
</dbReference>